<evidence type="ECO:0000256" key="1">
    <source>
        <dbReference type="ARBA" id="ARBA00003217"/>
    </source>
</evidence>
<keyword evidence="10" id="KW-0573">Peptidoglycan synthesis</keyword>
<comment type="similarity">
    <text evidence="3 15">Belongs to the peptidase S11 family.</text>
</comment>
<evidence type="ECO:0000256" key="16">
    <source>
        <dbReference type="SAM" id="MobiDB-lite"/>
    </source>
</evidence>
<dbReference type="InterPro" id="IPR001967">
    <property type="entry name" value="Peptidase_S11_N"/>
</dbReference>
<feature type="domain" description="Peptidase S11 D-Ala-D-Ala carboxypeptidase A C-terminal" evidence="17">
    <location>
        <begin position="314"/>
        <end position="401"/>
    </location>
</feature>
<dbReference type="GO" id="GO:0006508">
    <property type="term" value="P:proteolysis"/>
    <property type="evidence" value="ECO:0007669"/>
    <property type="project" value="UniProtKB-KW"/>
</dbReference>
<evidence type="ECO:0000256" key="6">
    <source>
        <dbReference type="ARBA" id="ARBA00022670"/>
    </source>
</evidence>
<feature type="binding site" evidence="14">
    <location>
        <position position="261"/>
    </location>
    <ligand>
        <name>substrate</name>
    </ligand>
</feature>
<evidence type="ECO:0000256" key="4">
    <source>
        <dbReference type="ARBA" id="ARBA00012448"/>
    </source>
</evidence>
<dbReference type="InterPro" id="IPR037167">
    <property type="entry name" value="Peptidase_S11_C_sf"/>
</dbReference>
<accession>A0A412IIS2</accession>
<evidence type="ECO:0000256" key="2">
    <source>
        <dbReference type="ARBA" id="ARBA00004752"/>
    </source>
</evidence>
<dbReference type="Gene3D" id="3.40.710.10">
    <property type="entry name" value="DD-peptidase/beta-lactamase superfamily"/>
    <property type="match status" value="1"/>
</dbReference>
<comment type="caution">
    <text evidence="18">The sequence shown here is derived from an EMBL/GenBank/DDBJ whole genome shotgun (WGS) entry which is preliminary data.</text>
</comment>
<dbReference type="GO" id="GO:0071555">
    <property type="term" value="P:cell wall organization"/>
    <property type="evidence" value="ECO:0007669"/>
    <property type="project" value="UniProtKB-KW"/>
</dbReference>
<dbReference type="SMART" id="SM00936">
    <property type="entry name" value="PBP5_C"/>
    <property type="match status" value="1"/>
</dbReference>
<dbReference type="Pfam" id="PF00768">
    <property type="entry name" value="Peptidase_S11"/>
    <property type="match status" value="1"/>
</dbReference>
<evidence type="ECO:0000313" key="19">
    <source>
        <dbReference type="Proteomes" id="UP000283295"/>
    </source>
</evidence>
<evidence type="ECO:0000256" key="10">
    <source>
        <dbReference type="ARBA" id="ARBA00022984"/>
    </source>
</evidence>
<evidence type="ECO:0000256" key="15">
    <source>
        <dbReference type="RuleBase" id="RU004016"/>
    </source>
</evidence>
<dbReference type="OrthoDB" id="9791132at2"/>
<name>A0A412IIS2_9FIRM</name>
<dbReference type="InterPro" id="IPR018044">
    <property type="entry name" value="Peptidase_S11"/>
</dbReference>
<evidence type="ECO:0000313" key="18">
    <source>
        <dbReference type="EMBL" id="RGS37251.1"/>
    </source>
</evidence>
<keyword evidence="11" id="KW-0961">Cell wall biogenesis/degradation</keyword>
<dbReference type="GO" id="GO:0009252">
    <property type="term" value="P:peptidoglycan biosynthetic process"/>
    <property type="evidence" value="ECO:0007669"/>
    <property type="project" value="UniProtKB-UniPathway"/>
</dbReference>
<feature type="active site" evidence="13">
    <location>
        <position position="151"/>
    </location>
</feature>
<dbReference type="Gene3D" id="2.60.410.10">
    <property type="entry name" value="D-Ala-D-Ala carboxypeptidase, C-terminal domain"/>
    <property type="match status" value="1"/>
</dbReference>
<dbReference type="InterPro" id="IPR012907">
    <property type="entry name" value="Peptidase_S11_C"/>
</dbReference>
<evidence type="ECO:0000256" key="13">
    <source>
        <dbReference type="PIRSR" id="PIRSR618044-1"/>
    </source>
</evidence>
<feature type="active site" description="Acyl-ester intermediate" evidence="13">
    <location>
        <position position="91"/>
    </location>
</feature>
<keyword evidence="6" id="KW-0645">Protease</keyword>
<sequence>MMIKKMWVHISLILALILCTGIVCPVWNAVAEESHQSLKNDNSAENNETQDTDSSANFDVDIKSPSAILMEAESGQVIYEKNCDTAMAPASVTKVMTLLLTFEAIDDGKFSLDDTVVVSDHAASMGGSQCFFESGEEQTVQDMIKCIIIASGNDAAVAMAEKIAGSEPAFVNMMNERAKELGMENASFKNACGLDTSGHEMSARDIALMSRELITKHSEIFDYSGIWMDHITHKTARGDSRFDLVNTNKFLNMYTGATGLKTGYTSTAKYCMSATAERDGIDLIAVIMGGETKEMRNNDACHLLDYGYSKCHKYTDKEIMKEKKLSVDKGTSDYVTIKTIPQFEAILLGSENADSVSKKIDIPEKITAPVKKGDELGEVSYYAGKRFIGKAMIYADDSVDEINISYAVRKVFRRLVL</sequence>
<keyword evidence="7" id="KW-0732">Signal</keyword>
<gene>
    <name evidence="18" type="ORF">DWX94_12505</name>
</gene>
<comment type="pathway">
    <text evidence="2">Cell wall biogenesis; peptidoglycan biosynthesis.</text>
</comment>
<feature type="active site" description="Proton acceptor" evidence="13">
    <location>
        <position position="94"/>
    </location>
</feature>
<protein>
    <recommendedName>
        <fullName evidence="4">serine-type D-Ala-D-Ala carboxypeptidase</fullName>
        <ecNumber evidence="4">3.4.16.4</ecNumber>
    </recommendedName>
</protein>
<dbReference type="UniPathway" id="UPA00219"/>
<dbReference type="PANTHER" id="PTHR21581:SF6">
    <property type="entry name" value="TRAFFICKING PROTEIN PARTICLE COMPLEX SUBUNIT 12"/>
    <property type="match status" value="1"/>
</dbReference>
<feature type="compositionally biased region" description="Polar residues" evidence="16">
    <location>
        <begin position="39"/>
        <end position="57"/>
    </location>
</feature>
<reference evidence="18 19" key="1">
    <citation type="submission" date="2018-08" db="EMBL/GenBank/DDBJ databases">
        <title>A genome reference for cultivated species of the human gut microbiota.</title>
        <authorList>
            <person name="Zou Y."/>
            <person name="Xue W."/>
            <person name="Luo G."/>
        </authorList>
    </citation>
    <scope>NUCLEOTIDE SEQUENCE [LARGE SCALE GENOMIC DNA]</scope>
    <source>
        <strain evidence="18 19">AF22-21</strain>
    </source>
</reference>
<feature type="region of interest" description="Disordered" evidence="16">
    <location>
        <begin position="38"/>
        <end position="59"/>
    </location>
</feature>
<dbReference type="GO" id="GO:0009002">
    <property type="term" value="F:serine-type D-Ala-D-Ala carboxypeptidase activity"/>
    <property type="evidence" value="ECO:0007669"/>
    <property type="project" value="UniProtKB-EC"/>
</dbReference>
<evidence type="ECO:0000256" key="11">
    <source>
        <dbReference type="ARBA" id="ARBA00023316"/>
    </source>
</evidence>
<evidence type="ECO:0000259" key="17">
    <source>
        <dbReference type="SMART" id="SM00936"/>
    </source>
</evidence>
<comment type="catalytic activity">
    <reaction evidence="12">
        <text>Preferential cleavage: (Ac)2-L-Lys-D-Ala-|-D-Ala. Also transpeptidation of peptidyl-alanyl moieties that are N-acyl substituents of D-alanine.</text>
        <dbReference type="EC" id="3.4.16.4"/>
    </reaction>
</comment>
<evidence type="ECO:0000256" key="8">
    <source>
        <dbReference type="ARBA" id="ARBA00022801"/>
    </source>
</evidence>
<keyword evidence="5 18" id="KW-0121">Carboxypeptidase</keyword>
<keyword evidence="8" id="KW-0378">Hydrolase</keyword>
<dbReference type="PANTHER" id="PTHR21581">
    <property type="entry name" value="D-ALANYL-D-ALANINE CARBOXYPEPTIDASE"/>
    <property type="match status" value="1"/>
</dbReference>
<evidence type="ECO:0000256" key="14">
    <source>
        <dbReference type="PIRSR" id="PIRSR618044-2"/>
    </source>
</evidence>
<proteinExistence type="inferred from homology"/>
<dbReference type="InterPro" id="IPR012338">
    <property type="entry name" value="Beta-lactam/transpept-like"/>
</dbReference>
<evidence type="ECO:0000256" key="7">
    <source>
        <dbReference type="ARBA" id="ARBA00022729"/>
    </source>
</evidence>
<comment type="function">
    <text evidence="1">Removes C-terminal D-alanyl residues from sugar-peptide cell wall precursors.</text>
</comment>
<dbReference type="Proteomes" id="UP000283295">
    <property type="component" value="Unassembled WGS sequence"/>
</dbReference>
<dbReference type="PRINTS" id="PR00725">
    <property type="entry name" value="DADACBPTASE1"/>
</dbReference>
<dbReference type="GO" id="GO:0008360">
    <property type="term" value="P:regulation of cell shape"/>
    <property type="evidence" value="ECO:0007669"/>
    <property type="project" value="UniProtKB-KW"/>
</dbReference>
<dbReference type="AlphaFoldDB" id="A0A412IIS2"/>
<dbReference type="Pfam" id="PF07943">
    <property type="entry name" value="PBP5_C"/>
    <property type="match status" value="1"/>
</dbReference>
<dbReference type="SUPFAM" id="SSF69189">
    <property type="entry name" value="Penicillin-binding protein associated domain"/>
    <property type="match status" value="1"/>
</dbReference>
<evidence type="ECO:0000256" key="3">
    <source>
        <dbReference type="ARBA" id="ARBA00007164"/>
    </source>
</evidence>
<evidence type="ECO:0000256" key="9">
    <source>
        <dbReference type="ARBA" id="ARBA00022960"/>
    </source>
</evidence>
<dbReference type="EC" id="3.4.16.4" evidence="4"/>
<keyword evidence="9" id="KW-0133">Cell shape</keyword>
<dbReference type="SUPFAM" id="SSF56601">
    <property type="entry name" value="beta-lactamase/transpeptidase-like"/>
    <property type="match status" value="1"/>
</dbReference>
<organism evidence="18 19">
    <name type="scientific">Coprococcus eutactus</name>
    <dbReference type="NCBI Taxonomy" id="33043"/>
    <lineage>
        <taxon>Bacteria</taxon>
        <taxon>Bacillati</taxon>
        <taxon>Bacillota</taxon>
        <taxon>Clostridia</taxon>
        <taxon>Lachnospirales</taxon>
        <taxon>Lachnospiraceae</taxon>
        <taxon>Coprococcus</taxon>
    </lineage>
</organism>
<dbReference type="EMBL" id="QRVK01000046">
    <property type="protein sequence ID" value="RGS37251.1"/>
    <property type="molecule type" value="Genomic_DNA"/>
</dbReference>
<evidence type="ECO:0000256" key="12">
    <source>
        <dbReference type="ARBA" id="ARBA00034000"/>
    </source>
</evidence>
<dbReference type="InterPro" id="IPR015956">
    <property type="entry name" value="Peniciliin-bd_prot_C_sf"/>
</dbReference>
<evidence type="ECO:0000256" key="5">
    <source>
        <dbReference type="ARBA" id="ARBA00022645"/>
    </source>
</evidence>